<feature type="transmembrane region" description="Helical" evidence="2">
    <location>
        <begin position="296"/>
        <end position="319"/>
    </location>
</feature>
<dbReference type="PANTHER" id="PTHR30188:SF4">
    <property type="entry name" value="PROTEIN TRIGALACTOSYLDIACYLGLYCEROL 1, CHLOROPLASTIC"/>
    <property type="match status" value="1"/>
</dbReference>
<keyword evidence="2" id="KW-0472">Membrane</keyword>
<keyword evidence="4" id="KW-1185">Reference proteome</keyword>
<dbReference type="AlphaFoldDB" id="A0A2U3N9W1"/>
<dbReference type="InterPro" id="IPR030802">
    <property type="entry name" value="Permease_MalE"/>
</dbReference>
<dbReference type="STRING" id="1841859.GCA_900157385_01738"/>
<feature type="transmembrane region" description="Helical" evidence="2">
    <location>
        <begin position="215"/>
        <end position="240"/>
    </location>
</feature>
<dbReference type="GO" id="GO:0043190">
    <property type="term" value="C:ATP-binding cassette (ABC) transporter complex"/>
    <property type="evidence" value="ECO:0007669"/>
    <property type="project" value="InterPro"/>
</dbReference>
<feature type="region of interest" description="Disordered" evidence="1">
    <location>
        <begin position="32"/>
        <end position="56"/>
    </location>
</feature>
<dbReference type="EMBL" id="FTRV01000011">
    <property type="protein sequence ID" value="SPM28257.1"/>
    <property type="molecule type" value="Genomic_DNA"/>
</dbReference>
<evidence type="ECO:0000256" key="2">
    <source>
        <dbReference type="SAM" id="Phobius"/>
    </source>
</evidence>
<keyword evidence="2" id="KW-0812">Transmembrane</keyword>
<feature type="non-terminal residue" evidence="3">
    <location>
        <position position="1"/>
    </location>
</feature>
<feature type="compositionally biased region" description="Basic and acidic residues" evidence="1">
    <location>
        <begin position="42"/>
        <end position="51"/>
    </location>
</feature>
<sequence length="332" mass="34610">LTAGVHDATAAEPTTETADKQVSVDVLASTTTNGEYLSHPPKSAEPDDRPPVTEPSVGRHYVTMLGRPLRYGVNQLDSSLQTLGRFFDLAAQSFVYLLRDLIRLRHPWRDTLNQAWFIISVTAIPALLVSIPFGVIVAVQVGNFIQQVGASSVSGAAGGLGVIRQGAPVVAALLLGGAAGSAVATDLGARTIREEVDALRVMGIDPVQRLVTPRLAAIVIVAPVLCSFIIFMGLAAGYAINVGFQSGTPGSYIASFASFASVNDVIVAVLKTWLFGVVVILVACQRGLEAKGGARGVADAVNASVVIGIVAVFVLNLLITQGLSMSMPLRVG</sequence>
<gene>
    <name evidence="3" type="ORF">MTAB308_1743</name>
</gene>
<organism evidence="3 4">
    <name type="scientific">Mycobacterium terramassiliense</name>
    <dbReference type="NCBI Taxonomy" id="1841859"/>
    <lineage>
        <taxon>Bacteria</taxon>
        <taxon>Bacillati</taxon>
        <taxon>Actinomycetota</taxon>
        <taxon>Actinomycetes</taxon>
        <taxon>Mycobacteriales</taxon>
        <taxon>Mycobacteriaceae</taxon>
        <taxon>Mycobacterium</taxon>
    </lineage>
</organism>
<evidence type="ECO:0000313" key="4">
    <source>
        <dbReference type="Proteomes" id="UP000241595"/>
    </source>
</evidence>
<feature type="transmembrane region" description="Helical" evidence="2">
    <location>
        <begin position="162"/>
        <end position="184"/>
    </location>
</feature>
<feature type="transmembrane region" description="Helical" evidence="2">
    <location>
        <begin position="115"/>
        <end position="142"/>
    </location>
</feature>
<dbReference type="GO" id="GO:0005548">
    <property type="term" value="F:phospholipid transporter activity"/>
    <property type="evidence" value="ECO:0007669"/>
    <property type="project" value="TreeGrafter"/>
</dbReference>
<keyword evidence="2" id="KW-1133">Transmembrane helix</keyword>
<feature type="transmembrane region" description="Helical" evidence="2">
    <location>
        <begin position="252"/>
        <end position="284"/>
    </location>
</feature>
<proteinExistence type="predicted"/>
<dbReference type="Proteomes" id="UP000241595">
    <property type="component" value="Unassembled WGS sequence"/>
</dbReference>
<accession>A0A2U3N9W1</accession>
<protein>
    <submittedName>
        <fullName evidence="3">ABC-type transporter Mla maintaining outer membrane lipid asymmetry, permease component MlaE</fullName>
    </submittedName>
</protein>
<dbReference type="PANTHER" id="PTHR30188">
    <property type="entry name" value="ABC TRANSPORTER PERMEASE PROTEIN-RELATED"/>
    <property type="match status" value="1"/>
</dbReference>
<name>A0A2U3N9W1_9MYCO</name>
<evidence type="ECO:0000256" key="1">
    <source>
        <dbReference type="SAM" id="MobiDB-lite"/>
    </source>
</evidence>
<evidence type="ECO:0000313" key="3">
    <source>
        <dbReference type="EMBL" id="SPM28257.1"/>
    </source>
</evidence>
<reference evidence="3 4" key="1">
    <citation type="submission" date="2017-01" db="EMBL/GenBank/DDBJ databases">
        <authorList>
            <consortium name="Urmite Genomes"/>
        </authorList>
    </citation>
    <scope>NUCLEOTIDE SEQUENCE [LARGE SCALE GENOMIC DNA]</scope>
    <source>
        <strain evidence="3 4">AB308</strain>
    </source>
</reference>
<dbReference type="Pfam" id="PF02405">
    <property type="entry name" value="MlaE"/>
    <property type="match status" value="1"/>
</dbReference>